<dbReference type="Proteomes" id="UP000727907">
    <property type="component" value="Unassembled WGS sequence"/>
</dbReference>
<dbReference type="Pfam" id="PF03972">
    <property type="entry name" value="MmgE_PrpD_N"/>
    <property type="match status" value="1"/>
</dbReference>
<evidence type="ECO:0000313" key="3">
    <source>
        <dbReference type="EMBL" id="MBU8872715.1"/>
    </source>
</evidence>
<dbReference type="InterPro" id="IPR045336">
    <property type="entry name" value="MmgE_PrpD_N"/>
</dbReference>
<evidence type="ECO:0000313" key="4">
    <source>
        <dbReference type="Proteomes" id="UP000727907"/>
    </source>
</evidence>
<dbReference type="Pfam" id="PF19305">
    <property type="entry name" value="MmgE_PrpD_C"/>
    <property type="match status" value="1"/>
</dbReference>
<feature type="domain" description="MmgE/PrpD N-terminal" evidence="1">
    <location>
        <begin position="8"/>
        <end position="229"/>
    </location>
</feature>
<gene>
    <name evidence="3" type="ORF">KQ910_03025</name>
</gene>
<keyword evidence="4" id="KW-1185">Reference proteome</keyword>
<evidence type="ECO:0000259" key="2">
    <source>
        <dbReference type="Pfam" id="PF19305"/>
    </source>
</evidence>
<dbReference type="EMBL" id="JAHOPB010000001">
    <property type="protein sequence ID" value="MBU8872715.1"/>
    <property type="molecule type" value="Genomic_DNA"/>
</dbReference>
<dbReference type="RefSeq" id="WP_216957009.1">
    <property type="nucleotide sequence ID" value="NZ_JAHOPB010000001.1"/>
</dbReference>
<feature type="domain" description="MmgE/PrpD C-terminal" evidence="2">
    <location>
        <begin position="264"/>
        <end position="427"/>
    </location>
</feature>
<name>A0ABS6IHJ0_9HYPH</name>
<proteinExistence type="predicted"/>
<accession>A0ABS6IHJ0</accession>
<dbReference type="InterPro" id="IPR045337">
    <property type="entry name" value="MmgE_PrpD_C"/>
</dbReference>
<dbReference type="InterPro" id="IPR005656">
    <property type="entry name" value="MmgE_PrpD"/>
</dbReference>
<dbReference type="PANTHER" id="PTHR16943">
    <property type="entry name" value="2-METHYLCITRATE DEHYDRATASE-RELATED"/>
    <property type="match status" value="1"/>
</dbReference>
<organism evidence="3 4">
    <name type="scientific">Reyranella humidisoli</name>
    <dbReference type="NCBI Taxonomy" id="2849149"/>
    <lineage>
        <taxon>Bacteria</taxon>
        <taxon>Pseudomonadati</taxon>
        <taxon>Pseudomonadota</taxon>
        <taxon>Alphaproteobacteria</taxon>
        <taxon>Hyphomicrobiales</taxon>
        <taxon>Reyranellaceae</taxon>
        <taxon>Reyranella</taxon>
    </lineage>
</organism>
<sequence>MTQFWLDTLAEFIAGFRLESLKPATVEQTTYVVLDTIGAIVGGAAEPEMQALTAKLTVSPVGEASVMGTGKTAVSAAAAFLNGTAGTFLEMDEGNRFAKGHPSIHALPAVWALAEINGLSGKAVMEALILGYEVGARIGIAAAMRPDMHPHGTWGTVGAAVAVAKLLGYDAAQIRETINVASSLTLASSKRTMLEGGTVRNAYAGISNRMALMAIDLVEAGFIGERDGLSSVFGKVVSERFDTARMIDGLGRDWQIDQNYFKLHSCCRYNHGALDALDILLAKQAVAADSVERVDVASYLYAAELDDQSPRNTLAGKFSVPFAVATRLVRGSSRVENFTWDALRDERVQALAKRVFVVEDKAMTARLPQFRPARVDLRLRDGRTLTSAVEANRGDDQDPYSRDELTGKYFSLTARMLPHEVADEMRKKILVLDRVADIRSIFAR</sequence>
<protein>
    <submittedName>
        <fullName evidence="3">MmgE/PrpD family protein</fullName>
    </submittedName>
</protein>
<reference evidence="3 4" key="1">
    <citation type="submission" date="2021-06" db="EMBL/GenBank/DDBJ databases">
        <authorList>
            <person name="Lee D.H."/>
        </authorList>
    </citation>
    <scope>NUCLEOTIDE SEQUENCE [LARGE SCALE GENOMIC DNA]</scope>
    <source>
        <strain evidence="3 4">MMS21-HV4-11</strain>
    </source>
</reference>
<dbReference type="PANTHER" id="PTHR16943:SF8">
    <property type="entry name" value="2-METHYLCITRATE DEHYDRATASE"/>
    <property type="match status" value="1"/>
</dbReference>
<comment type="caution">
    <text evidence="3">The sequence shown here is derived from an EMBL/GenBank/DDBJ whole genome shotgun (WGS) entry which is preliminary data.</text>
</comment>
<evidence type="ECO:0000259" key="1">
    <source>
        <dbReference type="Pfam" id="PF03972"/>
    </source>
</evidence>